<feature type="compositionally biased region" description="Basic residues" evidence="1">
    <location>
        <begin position="28"/>
        <end position="41"/>
    </location>
</feature>
<dbReference type="EMBL" id="FOFR01000019">
    <property type="protein sequence ID" value="SES00874.1"/>
    <property type="molecule type" value="Genomic_DNA"/>
</dbReference>
<keyword evidence="3" id="KW-1185">Reference proteome</keyword>
<sequence>MPGRTRGRGGVRCCRSPTRPPGRTGRCSPRRPRRNPARRCAGRCGPGRPHAAGSASSPRWSPCHGRPGSAVRCATVPGTPPGRPPRPGRDHAPPRGPAPAPTAPTAGRARRNYSGHRRPPRAATAPAWWTDPTDPALHPHRVILSHRLPLCHLYGDRSRPSAYRQSPCWAVGGDAAGGGDVGEEHRCLRGRRCSAAVLSPLNPATATMPTAPVRPGRRWFGTTVSVAKSSAPKTPTASSPRPTSSARPDRPRPPRGASKPRMTSRPDRSREQSCRRHSGAAPPHRSGGARWSHRCCARR</sequence>
<reference evidence="3" key="1">
    <citation type="submission" date="2016-10" db="EMBL/GenBank/DDBJ databases">
        <authorList>
            <person name="Varghese N."/>
            <person name="Submissions S."/>
        </authorList>
    </citation>
    <scope>NUCLEOTIDE SEQUENCE [LARGE SCALE GENOMIC DNA]</scope>
    <source>
        <strain evidence="3">CGMCC 4.3525</strain>
    </source>
</reference>
<organism evidence="2 3">
    <name type="scientific">Lentzea xinjiangensis</name>
    <dbReference type="NCBI Taxonomy" id="402600"/>
    <lineage>
        <taxon>Bacteria</taxon>
        <taxon>Bacillati</taxon>
        <taxon>Actinomycetota</taxon>
        <taxon>Actinomycetes</taxon>
        <taxon>Pseudonocardiales</taxon>
        <taxon>Pseudonocardiaceae</taxon>
        <taxon>Lentzea</taxon>
    </lineage>
</organism>
<feature type="compositionally biased region" description="Low complexity" evidence="1">
    <location>
        <begin position="11"/>
        <end position="27"/>
    </location>
</feature>
<feature type="compositionally biased region" description="Basic and acidic residues" evidence="1">
    <location>
        <begin position="264"/>
        <end position="274"/>
    </location>
</feature>
<evidence type="ECO:0000313" key="3">
    <source>
        <dbReference type="Proteomes" id="UP000199352"/>
    </source>
</evidence>
<proteinExistence type="predicted"/>
<name>A0A1H9TV95_9PSEU</name>
<evidence type="ECO:0000256" key="1">
    <source>
        <dbReference type="SAM" id="MobiDB-lite"/>
    </source>
</evidence>
<accession>A0A1H9TV95</accession>
<dbReference type="Proteomes" id="UP000199352">
    <property type="component" value="Unassembled WGS sequence"/>
</dbReference>
<feature type="region of interest" description="Disordered" evidence="1">
    <location>
        <begin position="225"/>
        <end position="299"/>
    </location>
</feature>
<feature type="region of interest" description="Disordered" evidence="1">
    <location>
        <begin position="1"/>
        <end position="127"/>
    </location>
</feature>
<dbReference type="AlphaFoldDB" id="A0A1H9TV95"/>
<protein>
    <submittedName>
        <fullName evidence="2">Uncharacterized protein</fullName>
    </submittedName>
</protein>
<feature type="compositionally biased region" description="Basic residues" evidence="1">
    <location>
        <begin position="108"/>
        <end position="120"/>
    </location>
</feature>
<gene>
    <name evidence="2" type="ORF">SAMN05216188_11983</name>
</gene>
<feature type="compositionally biased region" description="Low complexity" evidence="1">
    <location>
        <begin position="227"/>
        <end position="246"/>
    </location>
</feature>
<evidence type="ECO:0000313" key="2">
    <source>
        <dbReference type="EMBL" id="SES00874.1"/>
    </source>
</evidence>